<protein>
    <submittedName>
        <fullName evidence="2">Uroporphyrinogen decarboxylase (Uro-d)</fullName>
    </submittedName>
</protein>
<evidence type="ECO:0000313" key="3">
    <source>
        <dbReference type="Proteomes" id="UP000262072"/>
    </source>
</evidence>
<dbReference type="PANTHER" id="PTHR47099:SF1">
    <property type="entry name" value="METHYLCOBAMIDE:COM METHYLTRANSFERASE MTBA"/>
    <property type="match status" value="1"/>
</dbReference>
<reference evidence="3" key="1">
    <citation type="submission" date="2018-05" db="EMBL/GenBank/DDBJ databases">
        <authorList>
            <person name="Strepis N."/>
        </authorList>
    </citation>
    <scope>NUCLEOTIDE SEQUENCE [LARGE SCALE GENOMIC DNA]</scope>
</reference>
<dbReference type="InterPro" id="IPR052024">
    <property type="entry name" value="Methanogen_methyltrans"/>
</dbReference>
<dbReference type="GO" id="GO:0004853">
    <property type="term" value="F:uroporphyrinogen decarboxylase activity"/>
    <property type="evidence" value="ECO:0007669"/>
    <property type="project" value="InterPro"/>
</dbReference>
<proteinExistence type="predicted"/>
<accession>A0A383TEA2</accession>
<gene>
    <name evidence="2" type="ORF">TART1_0770</name>
</gene>
<evidence type="ECO:0000313" key="2">
    <source>
        <dbReference type="EMBL" id="SYZ77999.1"/>
    </source>
</evidence>
<feature type="domain" description="Uroporphyrinogen decarboxylase (URO-D)" evidence="1">
    <location>
        <begin position="33"/>
        <end position="357"/>
    </location>
</feature>
<dbReference type="Pfam" id="PF01208">
    <property type="entry name" value="URO-D"/>
    <property type="match status" value="1"/>
</dbReference>
<dbReference type="SUPFAM" id="SSF51726">
    <property type="entry name" value="UROD/MetE-like"/>
    <property type="match status" value="1"/>
</dbReference>
<dbReference type="InterPro" id="IPR038071">
    <property type="entry name" value="UROD/MetE-like_sf"/>
</dbReference>
<dbReference type="InterPro" id="IPR000257">
    <property type="entry name" value="Uroporphyrinogen_deCOase"/>
</dbReference>
<dbReference type="PANTHER" id="PTHR47099">
    <property type="entry name" value="METHYLCOBAMIDE:COM METHYLTRANSFERASE MTBA"/>
    <property type="match status" value="1"/>
</dbReference>
<dbReference type="RefSeq" id="WP_119092695.1">
    <property type="nucleotide sequence ID" value="NZ_UNRR01000010.1"/>
</dbReference>
<dbReference type="Gene3D" id="3.20.20.210">
    <property type="match status" value="1"/>
</dbReference>
<evidence type="ECO:0000259" key="1">
    <source>
        <dbReference type="Pfam" id="PF01208"/>
    </source>
</evidence>
<dbReference type="AlphaFoldDB" id="A0A383TEA2"/>
<dbReference type="EMBL" id="UNRR01000010">
    <property type="protein sequence ID" value="SYZ77999.1"/>
    <property type="molecule type" value="Genomic_DNA"/>
</dbReference>
<dbReference type="OrthoDB" id="7375127at2"/>
<dbReference type="Proteomes" id="UP000262072">
    <property type="component" value="Unassembled WGS sequence"/>
</dbReference>
<sequence>MTEKFKFNGRKRIEAALAKQPLDRPAISGWRHMPLVDRDVEAFAAATIAFTDENDWDLIKLMSQGQFFAEAYETPIEFSNDGKEWAGKILEYPIRSAEDLTRLKPLQADNPVLQREAAFAKKIVDHYPGEKVVVGTVFSPLSWVKQFAPGNDSIAHIVDGPEESPIADFLENHREELKTALDVLHASNKVFVDELIAAGVDGFFIAEQYSQRGDISEADYAAFAKPYTDDLLAYINDRTWFNILHAHGHVDLAVERFIDYDVQAINWEDGSDHAEDPTRLSFRKLRALTDKLLIGGISPKTDLTFSNNAQEVEDLLVDRLADVLAETGDTGIVFAPGCAISLEANPDFYQRISAAAQKVSATTTKATNH</sequence>
<dbReference type="GO" id="GO:0006779">
    <property type="term" value="P:porphyrin-containing compound biosynthetic process"/>
    <property type="evidence" value="ECO:0007669"/>
    <property type="project" value="InterPro"/>
</dbReference>
<name>A0A383TEA2_9LACT</name>
<organism evidence="2 3">
    <name type="scientific">Trichococcus shcherbakoviae</name>
    <dbReference type="NCBI Taxonomy" id="2094020"/>
    <lineage>
        <taxon>Bacteria</taxon>
        <taxon>Bacillati</taxon>
        <taxon>Bacillota</taxon>
        <taxon>Bacilli</taxon>
        <taxon>Lactobacillales</taxon>
        <taxon>Carnobacteriaceae</taxon>
        <taxon>Trichococcus</taxon>
    </lineage>
</organism>